<sequence>MLVIISLDYVSSAEIPDEFDDQIIIESVSHRKGKIISMVADLLKTVVIENPEARLGLIVTDESGKPVKLNGSVLTSDLDKQLSLKVSPDSVVLSSVSTSGTALELGKSEPKVDVAFIENAGPKYNQCSRQNEFMSPRQVF</sequence>
<keyword evidence="2" id="KW-1185">Reference proteome</keyword>
<evidence type="ECO:0000313" key="1">
    <source>
        <dbReference type="EMBL" id="CAB3405498.1"/>
    </source>
</evidence>
<name>A0A8S1EVN4_9PELO</name>
<dbReference type="Proteomes" id="UP000494206">
    <property type="component" value="Unassembled WGS sequence"/>
</dbReference>
<proteinExistence type="predicted"/>
<gene>
    <name evidence="1" type="ORF">CBOVIS_LOCUS7686</name>
</gene>
<reference evidence="1 2" key="1">
    <citation type="submission" date="2020-04" db="EMBL/GenBank/DDBJ databases">
        <authorList>
            <person name="Laetsch R D."/>
            <person name="Stevens L."/>
            <person name="Kumar S."/>
            <person name="Blaxter L. M."/>
        </authorList>
    </citation>
    <scope>NUCLEOTIDE SEQUENCE [LARGE SCALE GENOMIC DNA]</scope>
</reference>
<accession>A0A8S1EVN4</accession>
<comment type="caution">
    <text evidence="1">The sequence shown here is derived from an EMBL/GenBank/DDBJ whole genome shotgun (WGS) entry which is preliminary data.</text>
</comment>
<dbReference type="EMBL" id="CADEPM010000004">
    <property type="protein sequence ID" value="CAB3405498.1"/>
    <property type="molecule type" value="Genomic_DNA"/>
</dbReference>
<organism evidence="1 2">
    <name type="scientific">Caenorhabditis bovis</name>
    <dbReference type="NCBI Taxonomy" id="2654633"/>
    <lineage>
        <taxon>Eukaryota</taxon>
        <taxon>Metazoa</taxon>
        <taxon>Ecdysozoa</taxon>
        <taxon>Nematoda</taxon>
        <taxon>Chromadorea</taxon>
        <taxon>Rhabditida</taxon>
        <taxon>Rhabditina</taxon>
        <taxon>Rhabditomorpha</taxon>
        <taxon>Rhabditoidea</taxon>
        <taxon>Rhabditidae</taxon>
        <taxon>Peloderinae</taxon>
        <taxon>Caenorhabditis</taxon>
    </lineage>
</organism>
<protein>
    <submittedName>
        <fullName evidence="1">Uncharacterized protein</fullName>
    </submittedName>
</protein>
<evidence type="ECO:0000313" key="2">
    <source>
        <dbReference type="Proteomes" id="UP000494206"/>
    </source>
</evidence>
<dbReference type="OrthoDB" id="5852639at2759"/>
<dbReference type="AlphaFoldDB" id="A0A8S1EVN4"/>